<comment type="subcellular location">
    <subcellularLocation>
        <location evidence="1">Membrane</location>
        <topology evidence="1">Multi-pass membrane protein</topology>
    </subcellularLocation>
</comment>
<organism evidence="7 8">
    <name type="scientific">Kwoniella shandongensis</name>
    <dbReference type="NCBI Taxonomy" id="1734106"/>
    <lineage>
        <taxon>Eukaryota</taxon>
        <taxon>Fungi</taxon>
        <taxon>Dikarya</taxon>
        <taxon>Basidiomycota</taxon>
        <taxon>Agaricomycotina</taxon>
        <taxon>Tremellomycetes</taxon>
        <taxon>Tremellales</taxon>
        <taxon>Cryptococcaceae</taxon>
        <taxon>Kwoniella</taxon>
    </lineage>
</organism>
<reference evidence="7" key="1">
    <citation type="submission" date="2017-08" db="EMBL/GenBank/DDBJ databases">
        <authorList>
            <person name="Cuomo C."/>
            <person name="Billmyre B."/>
            <person name="Heitman J."/>
        </authorList>
    </citation>
    <scope>NUCLEOTIDE SEQUENCE</scope>
    <source>
        <strain evidence="7">CBS 12478</strain>
    </source>
</reference>
<feature type="transmembrane region" description="Helical" evidence="5">
    <location>
        <begin position="357"/>
        <end position="375"/>
    </location>
</feature>
<feature type="domain" description="NFD4 C-terminal" evidence="6">
    <location>
        <begin position="450"/>
        <end position="581"/>
    </location>
</feature>
<protein>
    <recommendedName>
        <fullName evidence="6">NFD4 C-terminal domain-containing protein</fullName>
    </recommendedName>
</protein>
<dbReference type="KEGG" id="ksn:43587748"/>
<dbReference type="Proteomes" id="UP000322225">
    <property type="component" value="Chromosome 14"/>
</dbReference>
<dbReference type="InterPro" id="IPR056555">
    <property type="entry name" value="NFD4_C"/>
</dbReference>
<reference evidence="7" key="2">
    <citation type="submission" date="2024-01" db="EMBL/GenBank/DDBJ databases">
        <title>Comparative genomics of Cryptococcus and Kwoniella reveals pathogenesis evolution and contrasting modes of karyotype evolution via chromosome fusion or intercentromeric recombination.</title>
        <authorList>
            <person name="Coelho M.A."/>
            <person name="David-Palma M."/>
            <person name="Shea T."/>
            <person name="Bowers K."/>
            <person name="McGinley-Smith S."/>
            <person name="Mohammad A.W."/>
            <person name="Gnirke A."/>
            <person name="Yurkov A.M."/>
            <person name="Nowrousian M."/>
            <person name="Sun S."/>
            <person name="Cuomo C.A."/>
            <person name="Heitman J."/>
        </authorList>
    </citation>
    <scope>NUCLEOTIDE SEQUENCE</scope>
    <source>
        <strain evidence="7">CBS 12478</strain>
    </source>
</reference>
<dbReference type="EMBL" id="CP144064">
    <property type="protein sequence ID" value="WWD22672.1"/>
    <property type="molecule type" value="Genomic_DNA"/>
</dbReference>
<feature type="transmembrane region" description="Helical" evidence="5">
    <location>
        <begin position="188"/>
        <end position="216"/>
    </location>
</feature>
<accession>A0AAJ8LRD0</accession>
<dbReference type="PANTHER" id="PTHR21576:SF158">
    <property type="entry name" value="RIBOSOMAL RNA-PROCESSING PROTEIN 12-LIKE CONSERVED DOMAIN-CONTAINING PROTEIN"/>
    <property type="match status" value="1"/>
</dbReference>
<feature type="transmembrane region" description="Helical" evidence="5">
    <location>
        <begin position="129"/>
        <end position="149"/>
    </location>
</feature>
<dbReference type="GO" id="GO:0000329">
    <property type="term" value="C:fungal-type vacuole membrane"/>
    <property type="evidence" value="ECO:0007669"/>
    <property type="project" value="TreeGrafter"/>
</dbReference>
<dbReference type="Pfam" id="PF23262">
    <property type="entry name" value="NFD4_C"/>
    <property type="match status" value="1"/>
</dbReference>
<keyword evidence="2 5" id="KW-0812">Transmembrane</keyword>
<gene>
    <name evidence="7" type="ORF">CI109_107165</name>
</gene>
<evidence type="ECO:0000256" key="4">
    <source>
        <dbReference type="ARBA" id="ARBA00023136"/>
    </source>
</evidence>
<feature type="transmembrane region" description="Helical" evidence="5">
    <location>
        <begin position="490"/>
        <end position="511"/>
    </location>
</feature>
<dbReference type="Gene3D" id="1.20.1250.20">
    <property type="entry name" value="MFS general substrate transporter like domains"/>
    <property type="match status" value="1"/>
</dbReference>
<dbReference type="Pfam" id="PF07690">
    <property type="entry name" value="MFS_1"/>
    <property type="match status" value="1"/>
</dbReference>
<proteinExistence type="predicted"/>
<evidence type="ECO:0000313" key="7">
    <source>
        <dbReference type="EMBL" id="WWD22672.1"/>
    </source>
</evidence>
<dbReference type="RefSeq" id="XP_031862035.2">
    <property type="nucleotide sequence ID" value="XM_032003622.2"/>
</dbReference>
<feature type="transmembrane region" description="Helical" evidence="5">
    <location>
        <begin position="155"/>
        <end position="176"/>
    </location>
</feature>
<dbReference type="SUPFAM" id="SSF103473">
    <property type="entry name" value="MFS general substrate transporter"/>
    <property type="match status" value="1"/>
</dbReference>
<keyword evidence="8" id="KW-1185">Reference proteome</keyword>
<name>A0AAJ8LRD0_9TREE</name>
<dbReference type="AlphaFoldDB" id="A0AAJ8LRD0"/>
<feature type="transmembrane region" description="Helical" evidence="5">
    <location>
        <begin position="228"/>
        <end position="247"/>
    </location>
</feature>
<feature type="transmembrane region" description="Helical" evidence="5">
    <location>
        <begin position="259"/>
        <end position="280"/>
    </location>
</feature>
<keyword evidence="3 5" id="KW-1133">Transmembrane helix</keyword>
<dbReference type="GO" id="GO:0022857">
    <property type="term" value="F:transmembrane transporter activity"/>
    <property type="evidence" value="ECO:0007669"/>
    <property type="project" value="InterPro"/>
</dbReference>
<evidence type="ECO:0000259" key="6">
    <source>
        <dbReference type="Pfam" id="PF23262"/>
    </source>
</evidence>
<feature type="transmembrane region" description="Helical" evidence="5">
    <location>
        <begin position="523"/>
        <end position="543"/>
    </location>
</feature>
<evidence type="ECO:0000256" key="3">
    <source>
        <dbReference type="ARBA" id="ARBA00022989"/>
    </source>
</evidence>
<feature type="transmembrane region" description="Helical" evidence="5">
    <location>
        <begin position="563"/>
        <end position="582"/>
    </location>
</feature>
<dbReference type="InterPro" id="IPR011701">
    <property type="entry name" value="MFS"/>
</dbReference>
<dbReference type="InterPro" id="IPR036259">
    <property type="entry name" value="MFS_trans_sf"/>
</dbReference>
<evidence type="ECO:0000256" key="2">
    <source>
        <dbReference type="ARBA" id="ARBA00022692"/>
    </source>
</evidence>
<evidence type="ECO:0000313" key="8">
    <source>
        <dbReference type="Proteomes" id="UP000322225"/>
    </source>
</evidence>
<dbReference type="PANTHER" id="PTHR21576">
    <property type="entry name" value="UNCHARACTERIZED NODULIN-LIKE PROTEIN"/>
    <property type="match status" value="1"/>
</dbReference>
<dbReference type="GeneID" id="43587748"/>
<keyword evidence="4 5" id="KW-0472">Membrane</keyword>
<feature type="transmembrane region" description="Helical" evidence="5">
    <location>
        <begin position="464"/>
        <end position="484"/>
    </location>
</feature>
<sequence>MNRFISISLSFFISRSPRVTTWCFTSETSYTLRAAMARSPPRHPATVTYDTERPLSTPLDPPDLDAILRSKRSWRSTILSLDFPRPVQTALTCLSIALSALQANGVYCWGTYGPVVVRKLELEGTEGQTIVIGGVLGVYLMAAPLGSITDRYGPRVGSLLSAVLSAIGYLSFSTILTRCTPETPYVHVYLTVAYFLVGAATVGTYFACLTCATLSFPSFPTLSLSLPLSLIGLSALVLSSFSTLPIFMSDGDLNAAKFIYFLGILAPAVNLFGFLFMRVLPEPLPESLKFEGGGDDLDEDQDEEAEEEMSRSIGQLLHLDEHTPLLIGGPEAAREEIEEGKNEIWGVKELVGDWKGFWIFGILLALVIGPGEMVFSSIGSILTSLLPSTIDLLNASTDNPLALRNKHVYLLSLSSTISRLVTGLLADYLSPPLTHLPNPKHRTDPTAPTHVFVRTKKVKLSRSAFIGLCSIVLSAVFAYCVFGLEGEKGLSVLSGGVGSMYGALFTLTPAIVSHHFGPTNFGLAWGMISYFAAVGSVVYSYLYALLSTPGTETECHGTDCFRATFAVCGISCLIGGLGLTLLGRRWKV</sequence>
<evidence type="ECO:0000256" key="5">
    <source>
        <dbReference type="SAM" id="Phobius"/>
    </source>
</evidence>
<evidence type="ECO:0000256" key="1">
    <source>
        <dbReference type="ARBA" id="ARBA00004141"/>
    </source>
</evidence>